<dbReference type="SUPFAM" id="SSF50978">
    <property type="entry name" value="WD40 repeat-like"/>
    <property type="match status" value="2"/>
</dbReference>
<dbReference type="PROSITE" id="PS50294">
    <property type="entry name" value="WD_REPEATS_REGION"/>
    <property type="match status" value="9"/>
</dbReference>
<dbReference type="Gene3D" id="1.10.287.70">
    <property type="match status" value="1"/>
</dbReference>
<feature type="repeat" description="WD" evidence="7">
    <location>
        <begin position="442"/>
        <end position="483"/>
    </location>
</feature>
<sequence>SRNAYITKLSSKEFVVNCVAFSPGGTKVASGSFDRNIAVYDLTTGTSTSLQGHSKGVNSLRYSLDGQTLVSGSDDKTAIVWDAAGGKAKRRLMGHGDRVLAVDLAWEGGHVCSGSKDKLIIVWDAKTGGKLFNLDSHGESVADCRFSPGGLQILSCAADKEVIVWDLDLALSSLGFDHQIPAADLIQYRCTAHSDEVRCAVFSPDGDYFATAGKDQTILLWDAHTGKQRNRFDGHTDVVSSVCFSPDSESILSGSADKTAIIWDTKTAEVKRRFKISERGINSLQFSPDGKSIVVGADGKYIIDFTECIDGHNYSLELRDPFGNPVTSVEYGPSGDVFVSGSTDTTVTLWDKNGKKLSQHKEEYMGAVSAVRFSRDGNYVLTSISNKVIVWKFEGQNLKEHLKVETRVNDVACSPDSKTMISAGYENLIVWDLNTGRQQMKMPGHEYDVTAVSYSPDGSLVLSGGQDNFLMIWESKTGQPKAKLQGHTDEVTAAIFSNDGNMFASSSKDKTIVCYDTKHLIEKIRLVGHIAGVTDISFHPDNESMVSSSLDHTMILWCLKTGLHKMKIHRDDPINDICFSPNGLTILEAVGDGTVRITPNLAWEHRVPSAVENEIFKNDIRSMRIEFGKNWQLTPTAYLIKSHPEVLLNSNEGDKSNRNLIHMAAQHGCAGFLKTFVQEVALSSSEKSEKRLVLSACLTRDSKGRTPLYYAVESQDTACISAILDCLMLAFEDDFALLSSDRATYTHLADLFPLEDFIVSIEKFPTVGLKYLARMKLVNAYETLVLRNCERAPLEDDDQVVKGSDVRSPVGFWEREFPDAITIDRRDILASQSHTGAVSPRRSLMSMSFHSVTELIEEKDMGVPVNARLLPLKNVTKSGLLKVAVRASEEVKSFTVFESEVLMALTNFKWESRIRRQFMKHLVMEIFMVGLFTADALLHSKSFKFGSEFSIKFDGSYSDNITILIMLPGIAILLPWMFFVKHEYLQFRAGKVGIRNHIMGSILNFMDFTSLSLILVTFLVRLFEWSTHFTDVWFSIFGADIRESAQVMSTVTLALGLPILYLNLLKYMQAFRVSGELVYMIFGVLKGIMAFTMILVIVMVGFSLAFFVLFSGLDENFGNPFISVFTSYIWMFGEFDTDNFGAATNYYAVVGLFIVFMYIVNIVLLNLLIAIMGDIYDSIQENARAQFLFSKASLILEFEEVMGNDYDESHSAEYPTWLQVLEPIKAKGDSDSESWSGRVQTIKRAITSESKKTATLVDNVNSTTGDILEVVRENSSDVADVKEELGELRMVLLQMMKENSSVKEMLQEMREENKDLKEMIRGEGQGAGPRHRHRSHPHHAKSPGLPPPVMKEAGEEAGGADTPARATHHHKKMRSPSGGPSKHHKTK</sequence>
<evidence type="ECO:0000313" key="13">
    <source>
        <dbReference type="Proteomes" id="UP001165082"/>
    </source>
</evidence>
<feature type="repeat" description="WD" evidence="7">
    <location>
        <begin position="526"/>
        <end position="567"/>
    </location>
</feature>
<dbReference type="InterPro" id="IPR001680">
    <property type="entry name" value="WD40_rpt"/>
</dbReference>
<feature type="coiled-coil region" evidence="8">
    <location>
        <begin position="1292"/>
        <end position="1322"/>
    </location>
</feature>
<protein>
    <recommendedName>
        <fullName evidence="11">Ion transport domain-containing protein</fullName>
    </recommendedName>
</protein>
<dbReference type="CDD" id="cd00200">
    <property type="entry name" value="WD40"/>
    <property type="match status" value="2"/>
</dbReference>
<dbReference type="InterPro" id="IPR036770">
    <property type="entry name" value="Ankyrin_rpt-contain_sf"/>
</dbReference>
<dbReference type="SUPFAM" id="SSF48403">
    <property type="entry name" value="Ankyrin repeat"/>
    <property type="match status" value="1"/>
</dbReference>
<feature type="repeat" description="WD" evidence="7">
    <location>
        <begin position="326"/>
        <end position="351"/>
    </location>
</feature>
<keyword evidence="8" id="KW-0175">Coiled coil</keyword>
<dbReference type="PANTHER" id="PTHR44129">
    <property type="entry name" value="WD REPEAT-CONTAINING PROTEIN POP1"/>
    <property type="match status" value="1"/>
</dbReference>
<evidence type="ECO:0000256" key="4">
    <source>
        <dbReference type="ARBA" id="ARBA00022737"/>
    </source>
</evidence>
<feature type="transmembrane region" description="Helical" evidence="10">
    <location>
        <begin position="1146"/>
        <end position="1169"/>
    </location>
</feature>
<feature type="repeat" description="WD" evidence="7">
    <location>
        <begin position="9"/>
        <end position="50"/>
    </location>
</feature>
<evidence type="ECO:0000256" key="1">
    <source>
        <dbReference type="ARBA" id="ARBA00004141"/>
    </source>
</evidence>
<dbReference type="Gene3D" id="1.25.40.20">
    <property type="entry name" value="Ankyrin repeat-containing domain"/>
    <property type="match status" value="1"/>
</dbReference>
<feature type="repeat" description="WD" evidence="7">
    <location>
        <begin position="92"/>
        <end position="133"/>
    </location>
</feature>
<dbReference type="InterPro" id="IPR036322">
    <property type="entry name" value="WD40_repeat_dom_sf"/>
</dbReference>
<feature type="repeat" description="WD" evidence="7">
    <location>
        <begin position="484"/>
        <end position="516"/>
    </location>
</feature>
<feature type="repeat" description="WD" evidence="7">
    <location>
        <begin position="190"/>
        <end position="231"/>
    </location>
</feature>
<keyword evidence="13" id="KW-1185">Reference proteome</keyword>
<dbReference type="InterPro" id="IPR005821">
    <property type="entry name" value="Ion_trans_dom"/>
</dbReference>
<dbReference type="InterPro" id="IPR020472">
    <property type="entry name" value="WD40_PAC1"/>
</dbReference>
<feature type="transmembrane region" description="Helical" evidence="10">
    <location>
        <begin position="960"/>
        <end position="980"/>
    </location>
</feature>
<dbReference type="Pfam" id="PF00400">
    <property type="entry name" value="WD40"/>
    <property type="match status" value="13"/>
</dbReference>
<feature type="repeat" description="WD" evidence="7">
    <location>
        <begin position="134"/>
        <end position="168"/>
    </location>
</feature>
<comment type="caution">
    <text evidence="12">The sequence shown here is derived from an EMBL/GenBank/DDBJ whole genome shotgun (WGS) entry which is preliminary data.</text>
</comment>
<accession>A0A9W6ZDH1</accession>
<keyword evidence="6 10" id="KW-0472">Membrane</keyword>
<keyword evidence="5 10" id="KW-1133">Transmembrane helix</keyword>
<feature type="domain" description="Ion transport" evidence="11">
    <location>
        <begin position="977"/>
        <end position="1183"/>
    </location>
</feature>
<evidence type="ECO:0000256" key="6">
    <source>
        <dbReference type="ARBA" id="ARBA00023136"/>
    </source>
</evidence>
<feature type="transmembrane region" description="Helical" evidence="10">
    <location>
        <begin position="1077"/>
        <end position="1110"/>
    </location>
</feature>
<feature type="transmembrane region" description="Helical" evidence="10">
    <location>
        <begin position="1043"/>
        <end position="1065"/>
    </location>
</feature>
<feature type="repeat" description="WD" evidence="7">
    <location>
        <begin position="50"/>
        <end position="91"/>
    </location>
</feature>
<name>A0A9W6ZDH1_9STRA</name>
<evidence type="ECO:0000256" key="7">
    <source>
        <dbReference type="PROSITE-ProRule" id="PRU00221"/>
    </source>
</evidence>
<evidence type="ECO:0000259" key="11">
    <source>
        <dbReference type="Pfam" id="PF00520"/>
    </source>
</evidence>
<dbReference type="PROSITE" id="PS50082">
    <property type="entry name" value="WD_REPEATS_2"/>
    <property type="match status" value="10"/>
</dbReference>
<dbReference type="SMART" id="SM00320">
    <property type="entry name" value="WD40"/>
    <property type="match status" value="14"/>
</dbReference>
<evidence type="ECO:0000256" key="5">
    <source>
        <dbReference type="ARBA" id="ARBA00022989"/>
    </source>
</evidence>
<comment type="subcellular location">
    <subcellularLocation>
        <location evidence="1">Membrane</location>
        <topology evidence="1">Multi-pass membrane protein</topology>
    </subcellularLocation>
</comment>
<feature type="compositionally biased region" description="Basic residues" evidence="9">
    <location>
        <begin position="1329"/>
        <end position="1341"/>
    </location>
</feature>
<keyword evidence="4" id="KW-0677">Repeat</keyword>
<evidence type="ECO:0000256" key="9">
    <source>
        <dbReference type="SAM" id="MobiDB-lite"/>
    </source>
</evidence>
<evidence type="ECO:0000256" key="3">
    <source>
        <dbReference type="ARBA" id="ARBA00022692"/>
    </source>
</evidence>
<dbReference type="GO" id="GO:0016020">
    <property type="term" value="C:membrane"/>
    <property type="evidence" value="ECO:0007669"/>
    <property type="project" value="UniProtKB-SubCell"/>
</dbReference>
<dbReference type="PROSITE" id="PS00678">
    <property type="entry name" value="WD_REPEATS_1"/>
    <property type="match status" value="4"/>
</dbReference>
<dbReference type="OrthoDB" id="538223at2759"/>
<evidence type="ECO:0000256" key="8">
    <source>
        <dbReference type="SAM" id="Coils"/>
    </source>
</evidence>
<dbReference type="PRINTS" id="PR00320">
    <property type="entry name" value="GPROTEINBRPT"/>
</dbReference>
<gene>
    <name evidence="12" type="ORF">TrRE_jg7531</name>
</gene>
<proteinExistence type="predicted"/>
<keyword evidence="2 7" id="KW-0853">WD repeat</keyword>
<dbReference type="EMBL" id="BRXZ01005794">
    <property type="protein sequence ID" value="GMH50236.1"/>
    <property type="molecule type" value="Genomic_DNA"/>
</dbReference>
<feature type="region of interest" description="Disordered" evidence="9">
    <location>
        <begin position="1322"/>
        <end position="1387"/>
    </location>
</feature>
<evidence type="ECO:0000313" key="12">
    <source>
        <dbReference type="EMBL" id="GMH50236.1"/>
    </source>
</evidence>
<dbReference type="GO" id="GO:0005216">
    <property type="term" value="F:monoatomic ion channel activity"/>
    <property type="evidence" value="ECO:0007669"/>
    <property type="project" value="InterPro"/>
</dbReference>
<evidence type="ECO:0000256" key="2">
    <source>
        <dbReference type="ARBA" id="ARBA00022574"/>
    </source>
</evidence>
<dbReference type="InterPro" id="IPR019775">
    <property type="entry name" value="WD40_repeat_CS"/>
</dbReference>
<dbReference type="Proteomes" id="UP001165082">
    <property type="component" value="Unassembled WGS sequence"/>
</dbReference>
<feature type="non-terminal residue" evidence="12">
    <location>
        <position position="1"/>
    </location>
</feature>
<feature type="repeat" description="WD" evidence="7">
    <location>
        <begin position="232"/>
        <end position="273"/>
    </location>
</feature>
<dbReference type="InterPro" id="IPR015943">
    <property type="entry name" value="WD40/YVTN_repeat-like_dom_sf"/>
</dbReference>
<dbReference type="Gene3D" id="2.130.10.10">
    <property type="entry name" value="YVTN repeat-like/Quinoprotein amine dehydrogenase"/>
    <property type="match status" value="4"/>
</dbReference>
<feature type="transmembrane region" description="Helical" evidence="10">
    <location>
        <begin position="1001"/>
        <end position="1023"/>
    </location>
</feature>
<keyword evidence="3 10" id="KW-0812">Transmembrane</keyword>
<reference evidence="12" key="1">
    <citation type="submission" date="2022-07" db="EMBL/GenBank/DDBJ databases">
        <title>Genome analysis of Parmales, a sister group of diatoms, reveals the evolutionary specialization of diatoms from phago-mixotrophs to photoautotrophs.</title>
        <authorList>
            <person name="Ban H."/>
            <person name="Sato S."/>
            <person name="Yoshikawa S."/>
            <person name="Kazumasa Y."/>
            <person name="Nakamura Y."/>
            <person name="Ichinomiya M."/>
            <person name="Saitoh K."/>
            <person name="Sato N."/>
            <person name="Blanc-Mathieu R."/>
            <person name="Endo H."/>
            <person name="Kuwata A."/>
            <person name="Ogata H."/>
        </authorList>
    </citation>
    <scope>NUCLEOTIDE SEQUENCE</scope>
</reference>
<dbReference type="InterPro" id="IPR050349">
    <property type="entry name" value="WD_LIS1/nudF_dynein_reg"/>
</dbReference>
<organism evidence="12 13">
    <name type="scientific">Triparma retinervis</name>
    <dbReference type="NCBI Taxonomy" id="2557542"/>
    <lineage>
        <taxon>Eukaryota</taxon>
        <taxon>Sar</taxon>
        <taxon>Stramenopiles</taxon>
        <taxon>Ochrophyta</taxon>
        <taxon>Bolidophyceae</taxon>
        <taxon>Parmales</taxon>
        <taxon>Triparmaceae</taxon>
        <taxon>Triparma</taxon>
    </lineage>
</organism>
<evidence type="ECO:0000256" key="10">
    <source>
        <dbReference type="SAM" id="Phobius"/>
    </source>
</evidence>
<dbReference type="Pfam" id="PF00520">
    <property type="entry name" value="Ion_trans"/>
    <property type="match status" value="1"/>
</dbReference>